<keyword evidence="2" id="KW-1185">Reference proteome</keyword>
<organism evidence="1 2">
    <name type="scientific">Kineococcus glutinatus</name>
    <dbReference type="NCBI Taxonomy" id="1070872"/>
    <lineage>
        <taxon>Bacteria</taxon>
        <taxon>Bacillati</taxon>
        <taxon>Actinomycetota</taxon>
        <taxon>Actinomycetes</taxon>
        <taxon>Kineosporiales</taxon>
        <taxon>Kineosporiaceae</taxon>
        <taxon>Kineococcus</taxon>
    </lineage>
</organism>
<protein>
    <recommendedName>
        <fullName evidence="3">DDE family transposase</fullName>
    </recommendedName>
</protein>
<proteinExistence type="predicted"/>
<name>A0ABP9H9U1_9ACTN</name>
<comment type="caution">
    <text evidence="1">The sequence shown here is derived from an EMBL/GenBank/DDBJ whole genome shotgun (WGS) entry which is preliminary data.</text>
</comment>
<evidence type="ECO:0000313" key="1">
    <source>
        <dbReference type="EMBL" id="GAA4965025.1"/>
    </source>
</evidence>
<reference evidence="2" key="1">
    <citation type="journal article" date="2019" name="Int. J. Syst. Evol. Microbiol.">
        <title>The Global Catalogue of Microorganisms (GCM) 10K type strain sequencing project: providing services to taxonomists for standard genome sequencing and annotation.</title>
        <authorList>
            <consortium name="The Broad Institute Genomics Platform"/>
            <consortium name="The Broad Institute Genome Sequencing Center for Infectious Disease"/>
            <person name="Wu L."/>
            <person name="Ma J."/>
        </authorList>
    </citation>
    <scope>NUCLEOTIDE SEQUENCE [LARGE SCALE GENOMIC DNA]</scope>
    <source>
        <strain evidence="2">JCM 18126</strain>
    </source>
</reference>
<dbReference type="RefSeq" id="WP_345710766.1">
    <property type="nucleotide sequence ID" value="NZ_BAABIL010000054.1"/>
</dbReference>
<accession>A0ABP9H9U1</accession>
<gene>
    <name evidence="1" type="ORF">GCM10023225_05180</name>
</gene>
<dbReference type="Proteomes" id="UP001501195">
    <property type="component" value="Unassembled WGS sequence"/>
</dbReference>
<evidence type="ECO:0000313" key="2">
    <source>
        <dbReference type="Proteomes" id="UP001501195"/>
    </source>
</evidence>
<dbReference type="EMBL" id="BAABIL010000054">
    <property type="protein sequence ID" value="GAA4965025.1"/>
    <property type="molecule type" value="Genomic_DNA"/>
</dbReference>
<evidence type="ECO:0008006" key="3">
    <source>
        <dbReference type="Google" id="ProtNLM"/>
    </source>
</evidence>
<sequence>MAIGGADSAYDSRDIIAATHRAGARFSLTARATPVVTRDIASIGENAWTLIRYPDVIWDEDEERWISVPREREVLPAKVNEVPFAAFVSRLFTAFCYHAVFTDSPLPMLEAEADHRATRSSSRSSPT</sequence>